<protein>
    <submittedName>
        <fullName evidence="2">Uncharacterized protein</fullName>
    </submittedName>
</protein>
<keyword evidence="1" id="KW-1133">Transmembrane helix</keyword>
<organism evidence="2 3">
    <name type="scientific">Mycobacterium intracellulare subsp. chimaera</name>
    <dbReference type="NCBI Taxonomy" id="222805"/>
    <lineage>
        <taxon>Bacteria</taxon>
        <taxon>Bacillati</taxon>
        <taxon>Actinomycetota</taxon>
        <taxon>Actinomycetes</taxon>
        <taxon>Mycobacteriales</taxon>
        <taxon>Mycobacteriaceae</taxon>
        <taxon>Mycobacterium</taxon>
        <taxon>Mycobacterium avium complex (MAC)</taxon>
    </lineage>
</organism>
<dbReference type="Proteomes" id="UP001529272">
    <property type="component" value="Unassembled WGS sequence"/>
</dbReference>
<keyword evidence="1" id="KW-0472">Membrane</keyword>
<comment type="caution">
    <text evidence="2">The sequence shown here is derived from an EMBL/GenBank/DDBJ whole genome shotgun (WGS) entry which is preliminary data.</text>
</comment>
<dbReference type="EMBL" id="JASZZX010000057">
    <property type="protein sequence ID" value="MDM3930027.1"/>
    <property type="molecule type" value="Genomic_DNA"/>
</dbReference>
<name>A0ABT7P9R7_MYCIT</name>
<sequence length="86" mass="8918">MTGPNFAAESMRHLLAVHHAQTPVIGMVFTAVAVVLMPILGQIKHRLGGTAALGGTAGEDSQYCLCAPQAVAALVRLAVTARRLVV</sequence>
<gene>
    <name evidence="2" type="ORF">QRB35_29170</name>
</gene>
<accession>A0ABT7P9R7</accession>
<reference evidence="2" key="1">
    <citation type="submission" date="2023-06" db="EMBL/GenBank/DDBJ databases">
        <title>Itaconate inhibition of nontuberculous mycobacteria.</title>
        <authorList>
            <person name="Breen P."/>
            <person name="Zimbric M."/>
            <person name="Caverly L."/>
        </authorList>
    </citation>
    <scope>NUCLEOTIDE SEQUENCE</scope>
    <source>
        <strain evidence="2">FLAC1071</strain>
    </source>
</reference>
<dbReference type="RefSeq" id="WP_139315478.1">
    <property type="nucleotide sequence ID" value="NZ_CP012885.2"/>
</dbReference>
<feature type="transmembrane region" description="Helical" evidence="1">
    <location>
        <begin position="20"/>
        <end position="40"/>
    </location>
</feature>
<reference evidence="2" key="2">
    <citation type="submission" date="2023-06" db="EMBL/GenBank/DDBJ databases">
        <authorList>
            <person name="Spilker T."/>
        </authorList>
    </citation>
    <scope>NUCLEOTIDE SEQUENCE</scope>
    <source>
        <strain evidence="2">FLAC1071</strain>
    </source>
</reference>
<proteinExistence type="predicted"/>
<evidence type="ECO:0000313" key="3">
    <source>
        <dbReference type="Proteomes" id="UP001529272"/>
    </source>
</evidence>
<evidence type="ECO:0000256" key="1">
    <source>
        <dbReference type="SAM" id="Phobius"/>
    </source>
</evidence>
<keyword evidence="1" id="KW-0812">Transmembrane</keyword>
<keyword evidence="3" id="KW-1185">Reference proteome</keyword>
<evidence type="ECO:0000313" key="2">
    <source>
        <dbReference type="EMBL" id="MDM3930027.1"/>
    </source>
</evidence>